<dbReference type="SUPFAM" id="SSF52777">
    <property type="entry name" value="CoA-dependent acyltransferases"/>
    <property type="match status" value="1"/>
</dbReference>
<dbReference type="InterPro" id="IPR001078">
    <property type="entry name" value="2-oxoacid_DH_actylTfrase"/>
</dbReference>
<dbReference type="SUPFAM" id="SSF51230">
    <property type="entry name" value="Single hybrid motif"/>
    <property type="match status" value="2"/>
</dbReference>
<dbReference type="RefSeq" id="WP_058459818.1">
    <property type="nucleotide sequence ID" value="NZ_CAAAIY010000006.1"/>
</dbReference>
<comment type="similarity">
    <text evidence="1 9">Belongs to the 2-oxoacid dehydrogenase family.</text>
</comment>
<dbReference type="Pfam" id="PF02817">
    <property type="entry name" value="E3_binding"/>
    <property type="match status" value="1"/>
</dbReference>
<dbReference type="NCBIfam" id="TIGR01348">
    <property type="entry name" value="PDHac_trf_long"/>
    <property type="match status" value="1"/>
</dbReference>
<feature type="domain" description="Lipoyl-binding" evidence="11">
    <location>
        <begin position="117"/>
        <end position="193"/>
    </location>
</feature>
<dbReference type="InterPro" id="IPR050743">
    <property type="entry name" value="2-oxoacid_DH_E2_comp"/>
</dbReference>
<evidence type="ECO:0000256" key="1">
    <source>
        <dbReference type="ARBA" id="ARBA00007317"/>
    </source>
</evidence>
<feature type="region of interest" description="Disordered" evidence="10">
    <location>
        <begin position="85"/>
        <end position="113"/>
    </location>
</feature>
<keyword evidence="4" id="KW-0677">Repeat</keyword>
<evidence type="ECO:0000256" key="5">
    <source>
        <dbReference type="ARBA" id="ARBA00022823"/>
    </source>
</evidence>
<dbReference type="GO" id="GO:0045254">
    <property type="term" value="C:pyruvate dehydrogenase complex"/>
    <property type="evidence" value="ECO:0007669"/>
    <property type="project" value="UniProtKB-UniRule"/>
</dbReference>
<dbReference type="Proteomes" id="UP000054695">
    <property type="component" value="Unassembled WGS sequence"/>
</dbReference>
<organism evidence="13 14">
    <name type="scientific">Legionella bozemanae</name>
    <name type="common">Fluoribacter bozemanae</name>
    <dbReference type="NCBI Taxonomy" id="447"/>
    <lineage>
        <taxon>Bacteria</taxon>
        <taxon>Pseudomonadati</taxon>
        <taxon>Pseudomonadota</taxon>
        <taxon>Gammaproteobacteria</taxon>
        <taxon>Legionellales</taxon>
        <taxon>Legionellaceae</taxon>
        <taxon>Legionella</taxon>
    </lineage>
</organism>
<feature type="domain" description="Lipoyl-binding" evidence="11">
    <location>
        <begin position="4"/>
        <end position="80"/>
    </location>
</feature>
<evidence type="ECO:0000256" key="6">
    <source>
        <dbReference type="ARBA" id="ARBA00023315"/>
    </source>
</evidence>
<comment type="caution">
    <text evidence="13">The sequence shown here is derived from an EMBL/GenBank/DDBJ whole genome shotgun (WGS) entry which is preliminary data.</text>
</comment>
<dbReference type="EC" id="2.3.1.12" evidence="9"/>
<dbReference type="FunFam" id="3.30.559.10:FF:000004">
    <property type="entry name" value="Acetyltransferase component of pyruvate dehydrogenase complex"/>
    <property type="match status" value="1"/>
</dbReference>
<gene>
    <name evidence="13" type="primary">aceF</name>
    <name evidence="13" type="ORF">Lboz_2212</name>
</gene>
<accession>A0A0W0RR94</accession>
<dbReference type="SUPFAM" id="SSF47005">
    <property type="entry name" value="Peripheral subunit-binding domain of 2-oxo acid dehydrogenase complex"/>
    <property type="match status" value="1"/>
</dbReference>
<sequence length="539" mass="58162">MSNEIEVKIPDIGGATQVDVIEVMVQVGDQIEIDTPLITLESDKASMEIPSPVAGKITKLNIKVGDKVSEGDVILFATVEKKSDTEKENKTQAAKKEPENKEENKAKVAQENKSESIKEVKIPDIGGATQVDVIEVMVQVGEQVEIDTPLITLESDKASMEIPSPIAGKITKLNLKVGDKVSEGDVILLAAIENGAKAEKSETASVEQEPVSAPETSSSVEPENKSEQISPQPVLADTESSKVIAAGPAVRRLARELGVNLAGVKGTGRKDRITKEDVQTYVKTRLSEQSGQGSFGIPPNPTIDFTQFGEIETKPLNKIKKLTGVNVHRSWITIPHVTQFDAADITDVEAFRKSEAEHAKEKGYKLTLLAFVCAVVSKALKAFPQFNASLDATSTNLIYKKYCNIGIAVETPNGLVVPVIRNVDKLSVAEIATEMTRLSTKARDKGLMPVDMAGGCFTISSLGGIGGTAFTPIVNSPEVAILGLSRSEIKPVYENGTFQPRLMLPLSLSYDHRVIDGAEAARFTRFICECLSDIRRILL</sequence>
<dbReference type="InterPro" id="IPR003016">
    <property type="entry name" value="2-oxoA_DH_lipoyl-BS"/>
</dbReference>
<dbReference type="CDD" id="cd06849">
    <property type="entry name" value="lipoyl_domain"/>
    <property type="match status" value="2"/>
</dbReference>
<dbReference type="PROSITE" id="PS51826">
    <property type="entry name" value="PSBD"/>
    <property type="match status" value="1"/>
</dbReference>
<comment type="cofactor">
    <cofactor evidence="9">
        <name>(R)-lipoate</name>
        <dbReference type="ChEBI" id="CHEBI:83088"/>
    </cofactor>
    <text evidence="9">Binds 2 lipoyl cofactors covalently.</text>
</comment>
<dbReference type="InterPro" id="IPR004167">
    <property type="entry name" value="PSBD"/>
</dbReference>
<keyword evidence="5 9" id="KW-0450">Lipoyl</keyword>
<evidence type="ECO:0000313" key="13">
    <source>
        <dbReference type="EMBL" id="KTC73566.1"/>
    </source>
</evidence>
<reference evidence="13 14" key="1">
    <citation type="submission" date="2015-11" db="EMBL/GenBank/DDBJ databases">
        <title>Genomic analysis of 38 Legionella species identifies large and diverse effector repertoires.</title>
        <authorList>
            <person name="Burstein D."/>
            <person name="Amaro F."/>
            <person name="Zusman T."/>
            <person name="Lifshitz Z."/>
            <person name="Cohen O."/>
            <person name="Gilbert J.A."/>
            <person name="Pupko T."/>
            <person name="Shuman H.A."/>
            <person name="Segal G."/>
        </authorList>
    </citation>
    <scope>NUCLEOTIDE SEQUENCE [LARGE SCALE GENOMIC DNA]</scope>
    <source>
        <strain evidence="13 14">WIGA</strain>
    </source>
</reference>
<dbReference type="Pfam" id="PF00364">
    <property type="entry name" value="Biotin_lipoyl"/>
    <property type="match status" value="2"/>
</dbReference>
<evidence type="ECO:0000256" key="7">
    <source>
        <dbReference type="ARBA" id="ARBA00025211"/>
    </source>
</evidence>
<keyword evidence="13" id="KW-0670">Pyruvate</keyword>
<evidence type="ECO:0000256" key="3">
    <source>
        <dbReference type="ARBA" id="ARBA00022679"/>
    </source>
</evidence>
<dbReference type="Gene3D" id="2.40.50.100">
    <property type="match status" value="2"/>
</dbReference>
<evidence type="ECO:0000256" key="4">
    <source>
        <dbReference type="ARBA" id="ARBA00022737"/>
    </source>
</evidence>
<dbReference type="GO" id="GO:0006086">
    <property type="term" value="P:pyruvate decarboxylation to acetyl-CoA"/>
    <property type="evidence" value="ECO:0007669"/>
    <property type="project" value="UniProtKB-UniRule"/>
</dbReference>
<dbReference type="OrthoDB" id="9805770at2"/>
<evidence type="ECO:0000256" key="8">
    <source>
        <dbReference type="ARBA" id="ARBA00048370"/>
    </source>
</evidence>
<feature type="compositionally biased region" description="Polar residues" evidence="10">
    <location>
        <begin position="214"/>
        <end position="231"/>
    </location>
</feature>
<keyword evidence="3 9" id="KW-0808">Transferase</keyword>
<dbReference type="PROSITE" id="PS00189">
    <property type="entry name" value="LIPOYL"/>
    <property type="match status" value="2"/>
</dbReference>
<dbReference type="Gene3D" id="3.30.559.10">
    <property type="entry name" value="Chloramphenicol acetyltransferase-like domain"/>
    <property type="match status" value="1"/>
</dbReference>
<comment type="subunit">
    <text evidence="2 9">Forms a 24-polypeptide structural core with octahedral symmetry.</text>
</comment>
<proteinExistence type="inferred from homology"/>
<dbReference type="PANTHER" id="PTHR43178">
    <property type="entry name" value="DIHYDROLIPOAMIDE ACETYLTRANSFERASE COMPONENT OF PYRUVATE DEHYDROGENASE COMPLEX"/>
    <property type="match status" value="1"/>
</dbReference>
<dbReference type="InterPro" id="IPR023213">
    <property type="entry name" value="CAT-like_dom_sf"/>
</dbReference>
<dbReference type="FunFam" id="2.40.50.100:FF:000009">
    <property type="entry name" value="Acetyltransferase component of pyruvate dehydrogenase complex"/>
    <property type="match status" value="2"/>
</dbReference>
<dbReference type="STRING" id="447.Lboz_2212"/>
<keyword evidence="14" id="KW-1185">Reference proteome</keyword>
<evidence type="ECO:0000259" key="12">
    <source>
        <dbReference type="PROSITE" id="PS51826"/>
    </source>
</evidence>
<dbReference type="Pfam" id="PF00198">
    <property type="entry name" value="2-oxoacid_dh"/>
    <property type="match status" value="1"/>
</dbReference>
<evidence type="ECO:0000313" key="14">
    <source>
        <dbReference type="Proteomes" id="UP000054695"/>
    </source>
</evidence>
<dbReference type="PROSITE" id="PS50968">
    <property type="entry name" value="BIOTINYL_LIPOYL"/>
    <property type="match status" value="2"/>
</dbReference>
<dbReference type="InterPro" id="IPR006256">
    <property type="entry name" value="AcTrfase_Pyrv_DH_cplx"/>
</dbReference>
<dbReference type="InterPro" id="IPR011053">
    <property type="entry name" value="Single_hybrid_motif"/>
</dbReference>
<evidence type="ECO:0000256" key="2">
    <source>
        <dbReference type="ARBA" id="ARBA00011484"/>
    </source>
</evidence>
<feature type="domain" description="Peripheral subunit-binding (PSBD)" evidence="12">
    <location>
        <begin position="245"/>
        <end position="282"/>
    </location>
</feature>
<dbReference type="EMBL" id="LNXU01000019">
    <property type="protein sequence ID" value="KTC73566.1"/>
    <property type="molecule type" value="Genomic_DNA"/>
</dbReference>
<dbReference type="GO" id="GO:0004742">
    <property type="term" value="F:dihydrolipoyllysine-residue acetyltransferase activity"/>
    <property type="evidence" value="ECO:0007669"/>
    <property type="project" value="UniProtKB-UniRule"/>
</dbReference>
<evidence type="ECO:0000259" key="11">
    <source>
        <dbReference type="PROSITE" id="PS50968"/>
    </source>
</evidence>
<protein>
    <recommendedName>
        <fullName evidence="9">Acetyltransferase component of pyruvate dehydrogenase complex</fullName>
        <ecNumber evidence="9">2.3.1.12</ecNumber>
    </recommendedName>
</protein>
<dbReference type="Gene3D" id="4.10.320.10">
    <property type="entry name" value="E3-binding domain"/>
    <property type="match status" value="1"/>
</dbReference>
<dbReference type="GO" id="GO:0031405">
    <property type="term" value="F:lipoic acid binding"/>
    <property type="evidence" value="ECO:0007669"/>
    <property type="project" value="TreeGrafter"/>
</dbReference>
<evidence type="ECO:0000256" key="9">
    <source>
        <dbReference type="RuleBase" id="RU361137"/>
    </source>
</evidence>
<keyword evidence="6 9" id="KW-0012">Acyltransferase</keyword>
<name>A0A0W0RR94_LEGBO</name>
<dbReference type="GO" id="GO:0005737">
    <property type="term" value="C:cytoplasm"/>
    <property type="evidence" value="ECO:0007669"/>
    <property type="project" value="TreeGrafter"/>
</dbReference>
<dbReference type="InterPro" id="IPR000089">
    <property type="entry name" value="Biotin_lipoyl"/>
</dbReference>
<comment type="function">
    <text evidence="7">The pyruvate dehydrogenase complex catalyzes the overall conversion of pyruvate to acetyl-CoA and CO(2). It contains multiple copies of three enzymatic components: pyruvate dehydrogenase (E1), dihydrolipoamide acetyltransferase (E2) and lipoamide dehydrogenase (E3).</text>
</comment>
<dbReference type="PATRIC" id="fig|447.4.peg.2346"/>
<comment type="catalytic activity">
    <reaction evidence="8 9">
        <text>N(6)-[(R)-dihydrolipoyl]-L-lysyl-[protein] + acetyl-CoA = N(6)-[(R)-S(8)-acetyldihydrolipoyl]-L-lysyl-[protein] + CoA</text>
        <dbReference type="Rhea" id="RHEA:17017"/>
        <dbReference type="Rhea" id="RHEA-COMP:10475"/>
        <dbReference type="Rhea" id="RHEA-COMP:10478"/>
        <dbReference type="ChEBI" id="CHEBI:57287"/>
        <dbReference type="ChEBI" id="CHEBI:57288"/>
        <dbReference type="ChEBI" id="CHEBI:83100"/>
        <dbReference type="ChEBI" id="CHEBI:83111"/>
        <dbReference type="EC" id="2.3.1.12"/>
    </reaction>
</comment>
<dbReference type="AlphaFoldDB" id="A0A0W0RR94"/>
<dbReference type="InterPro" id="IPR036625">
    <property type="entry name" value="E3-bd_dom_sf"/>
</dbReference>
<evidence type="ECO:0000256" key="10">
    <source>
        <dbReference type="SAM" id="MobiDB-lite"/>
    </source>
</evidence>
<dbReference type="PANTHER" id="PTHR43178:SF2">
    <property type="entry name" value="DIHYDROLIPOYLLYSINE-RESIDUE ACETYLTRANSFERASE COMPONENT OF PYRUVATE DEHYDROGENASE COMPLEX"/>
    <property type="match status" value="1"/>
</dbReference>
<feature type="region of interest" description="Disordered" evidence="10">
    <location>
        <begin position="198"/>
        <end position="237"/>
    </location>
</feature>